<evidence type="ECO:0000259" key="17">
    <source>
        <dbReference type="PROSITE" id="PS50222"/>
    </source>
</evidence>
<evidence type="ECO:0000256" key="4">
    <source>
        <dbReference type="ARBA" id="ARBA00022679"/>
    </source>
</evidence>
<dbReference type="PROSITE" id="PS00108">
    <property type="entry name" value="PROTEIN_KINASE_ST"/>
    <property type="match status" value="1"/>
</dbReference>
<protein>
    <recommendedName>
        <fullName evidence="2">non-specific serine/threonine protein kinase</fullName>
        <ecNumber evidence="2">2.7.11.1</ecNumber>
    </recommendedName>
</protein>
<evidence type="ECO:0000256" key="15">
    <source>
        <dbReference type="SAM" id="MobiDB-lite"/>
    </source>
</evidence>
<dbReference type="SMART" id="SM00220">
    <property type="entry name" value="S_TKc"/>
    <property type="match status" value="1"/>
</dbReference>
<evidence type="ECO:0000256" key="10">
    <source>
        <dbReference type="ARBA" id="ARBA00022840"/>
    </source>
</evidence>
<evidence type="ECO:0000256" key="2">
    <source>
        <dbReference type="ARBA" id="ARBA00012513"/>
    </source>
</evidence>
<dbReference type="Pfam" id="PF13499">
    <property type="entry name" value="EF-hand_7"/>
    <property type="match status" value="2"/>
</dbReference>
<dbReference type="PROSITE" id="PS00107">
    <property type="entry name" value="PROTEIN_KINASE_ATP"/>
    <property type="match status" value="1"/>
</dbReference>
<dbReference type="InterPro" id="IPR017441">
    <property type="entry name" value="Protein_kinase_ATP_BS"/>
</dbReference>
<evidence type="ECO:0000256" key="5">
    <source>
        <dbReference type="ARBA" id="ARBA00022707"/>
    </source>
</evidence>
<evidence type="ECO:0000256" key="3">
    <source>
        <dbReference type="ARBA" id="ARBA00022527"/>
    </source>
</evidence>
<dbReference type="GO" id="GO:0005524">
    <property type="term" value="F:ATP binding"/>
    <property type="evidence" value="ECO:0007669"/>
    <property type="project" value="UniProtKB-UniRule"/>
</dbReference>
<dbReference type="InterPro" id="IPR008271">
    <property type="entry name" value="Ser/Thr_kinase_AS"/>
</dbReference>
<dbReference type="FunFam" id="1.10.238.10:FF:000001">
    <property type="entry name" value="Calmodulin 1"/>
    <property type="match status" value="1"/>
</dbReference>
<evidence type="ECO:0000256" key="6">
    <source>
        <dbReference type="ARBA" id="ARBA00022723"/>
    </source>
</evidence>
<evidence type="ECO:0000256" key="9">
    <source>
        <dbReference type="ARBA" id="ARBA00022837"/>
    </source>
</evidence>
<dbReference type="FunFam" id="1.10.510.10:FF:000225">
    <property type="entry name" value="calcium-dependent protein kinase 28-like"/>
    <property type="match status" value="1"/>
</dbReference>
<evidence type="ECO:0000256" key="8">
    <source>
        <dbReference type="ARBA" id="ARBA00022777"/>
    </source>
</evidence>
<dbReference type="SUPFAM" id="SSF47473">
    <property type="entry name" value="EF-hand"/>
    <property type="match status" value="1"/>
</dbReference>
<dbReference type="InterPro" id="IPR002048">
    <property type="entry name" value="EF_hand_dom"/>
</dbReference>
<dbReference type="PROSITE" id="PS50222">
    <property type="entry name" value="EF_HAND_2"/>
    <property type="match status" value="4"/>
</dbReference>
<dbReference type="InterPro" id="IPR011992">
    <property type="entry name" value="EF-hand-dom_pair"/>
</dbReference>
<evidence type="ECO:0000256" key="7">
    <source>
        <dbReference type="ARBA" id="ARBA00022741"/>
    </source>
</evidence>
<proteinExistence type="predicted"/>
<organism evidence="18">
    <name type="scientific">Chloropicon roscoffensis</name>
    <dbReference type="NCBI Taxonomy" id="1461544"/>
    <lineage>
        <taxon>Eukaryota</taxon>
        <taxon>Viridiplantae</taxon>
        <taxon>Chlorophyta</taxon>
        <taxon>Chloropicophyceae</taxon>
        <taxon>Chloropicales</taxon>
        <taxon>Chloropicaceae</taxon>
        <taxon>Chloropicon</taxon>
    </lineage>
</organism>
<dbReference type="GO" id="GO:0005509">
    <property type="term" value="F:calcium ion binding"/>
    <property type="evidence" value="ECO:0007669"/>
    <property type="project" value="InterPro"/>
</dbReference>
<comment type="catalytic activity">
    <reaction evidence="13">
        <text>L-seryl-[protein] + ATP = O-phospho-L-seryl-[protein] + ADP + H(+)</text>
        <dbReference type="Rhea" id="RHEA:17989"/>
        <dbReference type="Rhea" id="RHEA-COMP:9863"/>
        <dbReference type="Rhea" id="RHEA-COMP:11604"/>
        <dbReference type="ChEBI" id="CHEBI:15378"/>
        <dbReference type="ChEBI" id="CHEBI:29999"/>
        <dbReference type="ChEBI" id="CHEBI:30616"/>
        <dbReference type="ChEBI" id="CHEBI:83421"/>
        <dbReference type="ChEBI" id="CHEBI:456216"/>
        <dbReference type="EC" id="2.7.11.1"/>
    </reaction>
</comment>
<keyword evidence="5" id="KW-0519">Myristate</keyword>
<keyword evidence="10 14" id="KW-0067">ATP-binding</keyword>
<dbReference type="InterPro" id="IPR050205">
    <property type="entry name" value="CDPK_Ser/Thr_kinases"/>
</dbReference>
<evidence type="ECO:0000313" key="18">
    <source>
        <dbReference type="EMBL" id="CAE0195486.1"/>
    </source>
</evidence>
<dbReference type="FunFam" id="3.30.200.20:FF:000042">
    <property type="entry name" value="Aurora kinase A"/>
    <property type="match status" value="1"/>
</dbReference>
<gene>
    <name evidence="18" type="ORF">CROS1456_LOCUS8583</name>
</gene>
<feature type="binding site" evidence="14">
    <location>
        <position position="92"/>
    </location>
    <ligand>
        <name>ATP</name>
        <dbReference type="ChEBI" id="CHEBI:30616"/>
    </ligand>
</feature>
<dbReference type="PANTHER" id="PTHR24349">
    <property type="entry name" value="SERINE/THREONINE-PROTEIN KINASE"/>
    <property type="match status" value="1"/>
</dbReference>
<keyword evidence="4" id="KW-0808">Transferase</keyword>
<evidence type="ECO:0000259" key="16">
    <source>
        <dbReference type="PROSITE" id="PS50011"/>
    </source>
</evidence>
<dbReference type="GO" id="GO:0004674">
    <property type="term" value="F:protein serine/threonine kinase activity"/>
    <property type="evidence" value="ECO:0007669"/>
    <property type="project" value="UniProtKB-KW"/>
</dbReference>
<accession>A0A7S3CGE2</accession>
<evidence type="ECO:0000256" key="14">
    <source>
        <dbReference type="PROSITE-ProRule" id="PRU10141"/>
    </source>
</evidence>
<evidence type="ECO:0000256" key="1">
    <source>
        <dbReference type="ARBA" id="ARBA00004635"/>
    </source>
</evidence>
<keyword evidence="9" id="KW-0106">Calcium</keyword>
<comment type="subcellular location">
    <subcellularLocation>
        <location evidence="1">Membrane</location>
        <topology evidence="1">Lipid-anchor</topology>
    </subcellularLocation>
</comment>
<feature type="domain" description="EF-hand" evidence="17">
    <location>
        <begin position="447"/>
        <end position="482"/>
    </location>
</feature>
<dbReference type="GO" id="GO:0016020">
    <property type="term" value="C:membrane"/>
    <property type="evidence" value="ECO:0007669"/>
    <property type="project" value="UniProtKB-SubCell"/>
</dbReference>
<keyword evidence="3" id="KW-0723">Serine/threonine-protein kinase</keyword>
<dbReference type="Pfam" id="PF00069">
    <property type="entry name" value="Pkinase"/>
    <property type="match status" value="1"/>
</dbReference>
<dbReference type="PROSITE" id="PS50011">
    <property type="entry name" value="PROTEIN_KINASE_DOM"/>
    <property type="match status" value="1"/>
</dbReference>
<feature type="domain" description="EF-hand" evidence="17">
    <location>
        <begin position="405"/>
        <end position="440"/>
    </location>
</feature>
<dbReference type="SMART" id="SM00054">
    <property type="entry name" value="EFh"/>
    <property type="match status" value="4"/>
</dbReference>
<dbReference type="CDD" id="cd05117">
    <property type="entry name" value="STKc_CAMK"/>
    <property type="match status" value="1"/>
</dbReference>
<keyword evidence="8" id="KW-0418">Kinase</keyword>
<evidence type="ECO:0000256" key="11">
    <source>
        <dbReference type="ARBA" id="ARBA00023288"/>
    </source>
</evidence>
<feature type="region of interest" description="Disordered" evidence="15">
    <location>
        <begin position="18"/>
        <end position="43"/>
    </location>
</feature>
<dbReference type="EMBL" id="HBHZ01011116">
    <property type="protein sequence ID" value="CAE0195486.1"/>
    <property type="molecule type" value="Transcribed_RNA"/>
</dbReference>
<comment type="catalytic activity">
    <reaction evidence="12">
        <text>L-threonyl-[protein] + ATP = O-phospho-L-threonyl-[protein] + ADP + H(+)</text>
        <dbReference type="Rhea" id="RHEA:46608"/>
        <dbReference type="Rhea" id="RHEA-COMP:11060"/>
        <dbReference type="Rhea" id="RHEA-COMP:11605"/>
        <dbReference type="ChEBI" id="CHEBI:15378"/>
        <dbReference type="ChEBI" id="CHEBI:30013"/>
        <dbReference type="ChEBI" id="CHEBI:30616"/>
        <dbReference type="ChEBI" id="CHEBI:61977"/>
        <dbReference type="ChEBI" id="CHEBI:456216"/>
        <dbReference type="EC" id="2.7.11.1"/>
    </reaction>
</comment>
<dbReference type="InterPro" id="IPR000719">
    <property type="entry name" value="Prot_kinase_dom"/>
</dbReference>
<dbReference type="InterPro" id="IPR018247">
    <property type="entry name" value="EF_Hand_1_Ca_BS"/>
</dbReference>
<dbReference type="Gene3D" id="3.30.200.20">
    <property type="entry name" value="Phosphorylase Kinase, domain 1"/>
    <property type="match status" value="1"/>
</dbReference>
<evidence type="ECO:0000256" key="13">
    <source>
        <dbReference type="ARBA" id="ARBA00048679"/>
    </source>
</evidence>
<dbReference type="Gene3D" id="1.10.238.10">
    <property type="entry name" value="EF-hand"/>
    <property type="match status" value="1"/>
</dbReference>
<dbReference type="InterPro" id="IPR011009">
    <property type="entry name" value="Kinase-like_dom_sf"/>
</dbReference>
<dbReference type="SUPFAM" id="SSF56112">
    <property type="entry name" value="Protein kinase-like (PK-like)"/>
    <property type="match status" value="1"/>
</dbReference>
<reference evidence="18" key="1">
    <citation type="submission" date="2021-01" db="EMBL/GenBank/DDBJ databases">
        <authorList>
            <person name="Corre E."/>
            <person name="Pelletier E."/>
            <person name="Niang G."/>
            <person name="Scheremetjew M."/>
            <person name="Finn R."/>
            <person name="Kale V."/>
            <person name="Holt S."/>
            <person name="Cochrane G."/>
            <person name="Meng A."/>
            <person name="Brown T."/>
            <person name="Cohen L."/>
        </authorList>
    </citation>
    <scope>NUCLEOTIDE SEQUENCE</scope>
    <source>
        <strain evidence="18">RCC1871</strain>
    </source>
</reference>
<feature type="domain" description="EF-hand" evidence="17">
    <location>
        <begin position="363"/>
        <end position="398"/>
    </location>
</feature>
<dbReference type="Gene3D" id="1.10.510.10">
    <property type="entry name" value="Transferase(Phosphotransferase) domain 1"/>
    <property type="match status" value="1"/>
</dbReference>
<dbReference type="AlphaFoldDB" id="A0A7S3CGE2"/>
<name>A0A7S3CGE2_9CHLO</name>
<evidence type="ECO:0000256" key="12">
    <source>
        <dbReference type="ARBA" id="ARBA00047899"/>
    </source>
</evidence>
<keyword evidence="11" id="KW-0449">Lipoprotein</keyword>
<dbReference type="PROSITE" id="PS00018">
    <property type="entry name" value="EF_HAND_1"/>
    <property type="match status" value="4"/>
</dbReference>
<dbReference type="EC" id="2.7.11.1" evidence="2"/>
<dbReference type="CDD" id="cd00051">
    <property type="entry name" value="EFh"/>
    <property type="match status" value="1"/>
</dbReference>
<feature type="domain" description="Protein kinase" evidence="16">
    <location>
        <begin position="63"/>
        <end position="321"/>
    </location>
</feature>
<feature type="domain" description="EF-hand" evidence="17">
    <location>
        <begin position="488"/>
        <end position="523"/>
    </location>
</feature>
<keyword evidence="7 14" id="KW-0547">Nucleotide-binding</keyword>
<sequence>MGGCLSYLFLPKQGSEGDGGAGSTAMPGHDMSSVAKLKGETPFGTSSGRRMTFGYESGFHEVYRVGKELGRGQFGVTYRCQDKDSGAHYAVKTITKRSLVSADSVEDTKREVAILKRLSGHDNIVSLRGAYEDDNNIDIVMEECRGGELFDKIIAKGHYAEKDAAVLVKQMLRVVAECHLNGVIHRDLKPENFLFIDDSDDSRIKAIDFGLSEFFLPGTKFTDVVGSAYYVAPEVLKRSYGPGADVWSIGVIMYILLSGQPPFWGPTESSIFNEILRFKLNLKKAPWPQISDSAKDIMLKMLTFDPRGRITAAQALSHPWVKGEEALDVPLDVSVINNMKEFSSYSRFKKIAIKKLAQTLTEEEIRDLKDQFRRIDKDNSGTITHQELVESVRHMRTNSDGIQVISDGEVEGMLQGIDSDGNGEIDMSEFVVASLRLSQLLRRDKTAWREKTKQAFDKLDTNGDGFIDVEELRGEVLGSPGRSMEEEDVEAQVLDMLKEADRDGNGKIDYGEFCELLRSRSLREGSRKKGKEAR</sequence>
<keyword evidence="6" id="KW-0479">Metal-binding</keyword>